<organism evidence="1 2">
    <name type="scientific">Haematococcus lacustris</name>
    <name type="common">Green alga</name>
    <name type="synonym">Haematococcus pluvialis</name>
    <dbReference type="NCBI Taxonomy" id="44745"/>
    <lineage>
        <taxon>Eukaryota</taxon>
        <taxon>Viridiplantae</taxon>
        <taxon>Chlorophyta</taxon>
        <taxon>core chlorophytes</taxon>
        <taxon>Chlorophyceae</taxon>
        <taxon>CS clade</taxon>
        <taxon>Chlamydomonadales</taxon>
        <taxon>Haematococcaceae</taxon>
        <taxon>Haematococcus</taxon>
    </lineage>
</organism>
<accession>A0A699YW43</accession>
<dbReference type="Proteomes" id="UP000485058">
    <property type="component" value="Unassembled WGS sequence"/>
</dbReference>
<name>A0A699YW43_HAELA</name>
<gene>
    <name evidence="1" type="ORF">HaLaN_02043</name>
</gene>
<dbReference type="EMBL" id="BLLF01000084">
    <property type="protein sequence ID" value="GFH07262.1"/>
    <property type="molecule type" value="Genomic_DNA"/>
</dbReference>
<sequence>MSRHTATKGTGSINGVGQHRMFVVCDLQIALIEVRAGAYRAAQCCPAGGAGRAASQCRFAGPAVPLSAQMYRGIVHSIMRPMVGSSPTGHLHGHVGASYHEHAIDALTAAHYTANHLAACCPNSYAICLSSSLAYNQASGTAPVVAACVMNCVVYIL</sequence>
<keyword evidence="2" id="KW-1185">Reference proteome</keyword>
<comment type="caution">
    <text evidence="1">The sequence shown here is derived from an EMBL/GenBank/DDBJ whole genome shotgun (WGS) entry which is preliminary data.</text>
</comment>
<evidence type="ECO:0000313" key="1">
    <source>
        <dbReference type="EMBL" id="GFH07262.1"/>
    </source>
</evidence>
<evidence type="ECO:0000313" key="2">
    <source>
        <dbReference type="Proteomes" id="UP000485058"/>
    </source>
</evidence>
<reference evidence="1 2" key="1">
    <citation type="submission" date="2020-02" db="EMBL/GenBank/DDBJ databases">
        <title>Draft genome sequence of Haematococcus lacustris strain NIES-144.</title>
        <authorList>
            <person name="Morimoto D."/>
            <person name="Nakagawa S."/>
            <person name="Yoshida T."/>
            <person name="Sawayama S."/>
        </authorList>
    </citation>
    <scope>NUCLEOTIDE SEQUENCE [LARGE SCALE GENOMIC DNA]</scope>
    <source>
        <strain evidence="1 2">NIES-144</strain>
    </source>
</reference>
<dbReference type="AlphaFoldDB" id="A0A699YW43"/>
<protein>
    <submittedName>
        <fullName evidence="1">Uncharacterized protein</fullName>
    </submittedName>
</protein>
<proteinExistence type="predicted"/>